<evidence type="ECO:0000313" key="4">
    <source>
        <dbReference type="Proteomes" id="UP001057375"/>
    </source>
</evidence>
<evidence type="ECO:0000313" key="3">
    <source>
        <dbReference type="EMBL" id="GKT23755.1"/>
    </source>
</evidence>
<evidence type="ECO:0000256" key="2">
    <source>
        <dbReference type="SAM" id="Phobius"/>
    </source>
</evidence>
<proteinExistence type="predicted"/>
<feature type="transmembrane region" description="Helical" evidence="2">
    <location>
        <begin position="365"/>
        <end position="385"/>
    </location>
</feature>
<feature type="transmembrane region" description="Helical" evidence="2">
    <location>
        <begin position="340"/>
        <end position="358"/>
    </location>
</feature>
<name>A0ABQ5JZR6_9EUKA</name>
<dbReference type="EMBL" id="BQXS01012484">
    <property type="protein sequence ID" value="GKT23755.1"/>
    <property type="molecule type" value="Genomic_DNA"/>
</dbReference>
<sequence length="691" mass="78117">MENMNDTMNTCIHLAVYRLEQCLPDFSPSYGESPIQQLKKKQLALDFYNCFLIEHNQDPIACSLFDFGDSSFSDISNFDSLSPIMNIPAESVYCSNFNAIEKSPIDQTRCFNMILNSRDSDVYKRYLNDVEEIWDKIMIEKANEKFQALIYELSRQSVSLNSSMTDLSDEVRTQSDLIKLSTADLKSEFGDLVALFNDGSTAFMLAMSSFFSEFQTSATQIQANVEQTLKVTEEALAKQDDAMRLSQEQSDQLDSLSKHSTSMLGSISEDLGDIHSFTADTVSNVNEMYLKIIENRDLSKRESEAIETLLTEMHNEVSSVPQLLADIHANSTSSNVFFEYVKVFGLYLGLVFSLRILFFSFAIPFVAIPSTISFIICFCVEIYLIKLRFRPSSPPPLVFIMDYFDNEFLHGIIDRVFNYITVNYVLVSSLIRCSYIIFCIFCSLSRHRYIVAQNGAVNEINNERWQRLEESIMLLSESISLTSGVASSFREDKVESHSSSLPLEKEGKHDNTSGIVGNSLGIIQKDGDSKPETFAIDLPKSPEVEVFIPRDDDTLASTVQDKMVSDPYDIIREKKTLETMEIHGDLIDDLKQEEEVNRSVVHIKGSGARKGIGGQHSRNRSRRAGFLAKKIKSGLSTKSSMENPCVLKEKESEGVDEIIGKRRKKGVFSSDLPKKQHSTVKIENKEEEKQK</sequence>
<feature type="transmembrane region" description="Helical" evidence="2">
    <location>
        <begin position="424"/>
        <end position="444"/>
    </location>
</feature>
<dbReference type="Proteomes" id="UP001057375">
    <property type="component" value="Unassembled WGS sequence"/>
</dbReference>
<evidence type="ECO:0000256" key="1">
    <source>
        <dbReference type="SAM" id="MobiDB-lite"/>
    </source>
</evidence>
<protein>
    <submittedName>
        <fullName evidence="3">Uncharacterized protein</fullName>
    </submittedName>
</protein>
<organism evidence="3 4">
    <name type="scientific">Aduncisulcus paluster</name>
    <dbReference type="NCBI Taxonomy" id="2918883"/>
    <lineage>
        <taxon>Eukaryota</taxon>
        <taxon>Metamonada</taxon>
        <taxon>Carpediemonas-like organisms</taxon>
        <taxon>Aduncisulcus</taxon>
    </lineage>
</organism>
<keyword evidence="4" id="KW-1185">Reference proteome</keyword>
<reference evidence="3" key="1">
    <citation type="submission" date="2022-03" db="EMBL/GenBank/DDBJ databases">
        <title>Draft genome sequence of Aduncisulcus paluster, a free-living microaerophilic Fornicata.</title>
        <authorList>
            <person name="Yuyama I."/>
            <person name="Kume K."/>
            <person name="Tamura T."/>
            <person name="Inagaki Y."/>
            <person name="Hashimoto T."/>
        </authorList>
    </citation>
    <scope>NUCLEOTIDE SEQUENCE</scope>
    <source>
        <strain evidence="3">NY0171</strain>
    </source>
</reference>
<keyword evidence="2" id="KW-0472">Membrane</keyword>
<gene>
    <name evidence="3" type="ORF">ADUPG1_012523</name>
</gene>
<keyword evidence="2" id="KW-1133">Transmembrane helix</keyword>
<keyword evidence="2" id="KW-0812">Transmembrane</keyword>
<comment type="caution">
    <text evidence="3">The sequence shown here is derived from an EMBL/GenBank/DDBJ whole genome shotgun (WGS) entry which is preliminary data.</text>
</comment>
<feature type="region of interest" description="Disordered" evidence="1">
    <location>
        <begin position="662"/>
        <end position="691"/>
    </location>
</feature>
<feature type="compositionally biased region" description="Basic and acidic residues" evidence="1">
    <location>
        <begin position="680"/>
        <end position="691"/>
    </location>
</feature>
<accession>A0ABQ5JZR6</accession>